<sequence length="186" mass="21650">MERTTCAYKLKEGVAEVVHKRLVHELKENPFSINLDECTTKGSNQRILSILVSFFSDTLGPRVEQSFSMMNDTITAKTNRIHASTFAAIQTVKYDLLATRETSVQRYHRENKLKSPVDVSMAYHVRTAYSRFKKKNATSERKNTKNTKENIHKLAQKVKERIRIQQASVRKQNRLKVIQQKRQQKL</sequence>
<accession>A0A9Q0YB61</accession>
<protein>
    <recommendedName>
        <fullName evidence="3">DUF4371 domain-containing protein</fullName>
    </recommendedName>
</protein>
<dbReference type="EMBL" id="JAIZAY010000503">
    <property type="protein sequence ID" value="KAJ8018249.1"/>
    <property type="molecule type" value="Genomic_DNA"/>
</dbReference>
<gene>
    <name evidence="1" type="ORF">HOLleu_43858</name>
</gene>
<reference evidence="1" key="1">
    <citation type="submission" date="2021-10" db="EMBL/GenBank/DDBJ databases">
        <title>Tropical sea cucumber genome reveals ecological adaptation and Cuvierian tubules defense mechanism.</title>
        <authorList>
            <person name="Chen T."/>
        </authorList>
    </citation>
    <scope>NUCLEOTIDE SEQUENCE</scope>
    <source>
        <strain evidence="1">Nanhai2018</strain>
        <tissue evidence="1">Muscle</tissue>
    </source>
</reference>
<dbReference type="AlphaFoldDB" id="A0A9Q0YB61"/>
<evidence type="ECO:0000313" key="2">
    <source>
        <dbReference type="Proteomes" id="UP001152320"/>
    </source>
</evidence>
<name>A0A9Q0YB61_HOLLE</name>
<organism evidence="1 2">
    <name type="scientific">Holothuria leucospilota</name>
    <name type="common">Black long sea cucumber</name>
    <name type="synonym">Mertensiothuria leucospilota</name>
    <dbReference type="NCBI Taxonomy" id="206669"/>
    <lineage>
        <taxon>Eukaryota</taxon>
        <taxon>Metazoa</taxon>
        <taxon>Echinodermata</taxon>
        <taxon>Eleutherozoa</taxon>
        <taxon>Echinozoa</taxon>
        <taxon>Holothuroidea</taxon>
        <taxon>Aspidochirotacea</taxon>
        <taxon>Aspidochirotida</taxon>
        <taxon>Holothuriidae</taxon>
        <taxon>Holothuria</taxon>
    </lineage>
</organism>
<keyword evidence="2" id="KW-1185">Reference proteome</keyword>
<evidence type="ECO:0000313" key="1">
    <source>
        <dbReference type="EMBL" id="KAJ8018249.1"/>
    </source>
</evidence>
<comment type="caution">
    <text evidence="1">The sequence shown here is derived from an EMBL/GenBank/DDBJ whole genome shotgun (WGS) entry which is preliminary data.</text>
</comment>
<evidence type="ECO:0008006" key="3">
    <source>
        <dbReference type="Google" id="ProtNLM"/>
    </source>
</evidence>
<proteinExistence type="predicted"/>
<dbReference type="Proteomes" id="UP001152320">
    <property type="component" value="Unassembled WGS sequence"/>
</dbReference>